<evidence type="ECO:0000256" key="6">
    <source>
        <dbReference type="ARBA" id="ARBA00022683"/>
    </source>
</evidence>
<evidence type="ECO:0000256" key="3">
    <source>
        <dbReference type="ARBA" id="ARBA00022490"/>
    </source>
</evidence>
<dbReference type="GO" id="GO:0009401">
    <property type="term" value="P:phosphoenolpyruvate-dependent sugar phosphotransferase system"/>
    <property type="evidence" value="ECO:0007669"/>
    <property type="project" value="UniProtKB-KW"/>
</dbReference>
<dbReference type="GO" id="GO:0005737">
    <property type="term" value="C:cytoplasm"/>
    <property type="evidence" value="ECO:0007669"/>
    <property type="project" value="UniProtKB-SubCell"/>
</dbReference>
<keyword evidence="10" id="KW-1185">Reference proteome</keyword>
<evidence type="ECO:0000313" key="9">
    <source>
        <dbReference type="EMBL" id="MBS4538113.1"/>
    </source>
</evidence>
<evidence type="ECO:0000313" key="10">
    <source>
        <dbReference type="Proteomes" id="UP000724672"/>
    </source>
</evidence>
<dbReference type="InterPro" id="IPR004701">
    <property type="entry name" value="PTS_EIIA_man-typ"/>
</dbReference>
<dbReference type="Proteomes" id="UP000724672">
    <property type="component" value="Unassembled WGS sequence"/>
</dbReference>
<dbReference type="PANTHER" id="PTHR33799:SF1">
    <property type="entry name" value="PTS SYSTEM MANNOSE-SPECIFIC EIIAB COMPONENT-RELATED"/>
    <property type="match status" value="1"/>
</dbReference>
<comment type="caution">
    <text evidence="9">The sequence shown here is derived from an EMBL/GenBank/DDBJ whole genome shotgun (WGS) entry which is preliminary data.</text>
</comment>
<dbReference type="InterPro" id="IPR033887">
    <property type="entry name" value="PTS_IIA_man"/>
</dbReference>
<dbReference type="SUPFAM" id="SSF53062">
    <property type="entry name" value="PTS system fructose IIA component-like"/>
    <property type="match status" value="1"/>
</dbReference>
<reference evidence="9" key="1">
    <citation type="submission" date="2019-12" db="EMBL/GenBank/DDBJ databases">
        <title>Clostridiaceae gen. nov. sp. nov., isolated from sediment in Xinjiang, China.</title>
        <authorList>
            <person name="Zhang R."/>
        </authorList>
    </citation>
    <scope>NUCLEOTIDE SEQUENCE</scope>
    <source>
        <strain evidence="9">D2Q-11</strain>
    </source>
</reference>
<keyword evidence="5" id="KW-0808">Transferase</keyword>
<evidence type="ECO:0000256" key="4">
    <source>
        <dbReference type="ARBA" id="ARBA00022597"/>
    </source>
</evidence>
<comment type="subcellular location">
    <subcellularLocation>
        <location evidence="1">Cytoplasm</location>
    </subcellularLocation>
</comment>
<dbReference type="GO" id="GO:0016020">
    <property type="term" value="C:membrane"/>
    <property type="evidence" value="ECO:0007669"/>
    <property type="project" value="InterPro"/>
</dbReference>
<gene>
    <name evidence="9" type="ORF">GOQ27_06545</name>
</gene>
<feature type="domain" description="PTS EIIA type-4" evidence="8">
    <location>
        <begin position="1"/>
        <end position="123"/>
    </location>
</feature>
<dbReference type="EMBL" id="WSFT01000028">
    <property type="protein sequence ID" value="MBS4538113.1"/>
    <property type="molecule type" value="Genomic_DNA"/>
</dbReference>
<accession>A0A942US10</accession>
<evidence type="ECO:0000259" key="8">
    <source>
        <dbReference type="PROSITE" id="PS51096"/>
    </source>
</evidence>
<dbReference type="NCBIfam" id="NF040761">
    <property type="entry name" value="AgaF"/>
    <property type="match status" value="1"/>
</dbReference>
<keyword evidence="2" id="KW-0813">Transport</keyword>
<dbReference type="InterPro" id="IPR036662">
    <property type="entry name" value="PTS_EIIA_man-typ_sf"/>
</dbReference>
<dbReference type="PROSITE" id="PS51096">
    <property type="entry name" value="PTS_EIIA_TYPE_4"/>
    <property type="match status" value="1"/>
</dbReference>
<dbReference type="CDD" id="cd00006">
    <property type="entry name" value="PTS_IIA_man"/>
    <property type="match status" value="1"/>
</dbReference>
<organism evidence="9 10">
    <name type="scientific">Anaeromonas frigoriresistens</name>
    <dbReference type="NCBI Taxonomy" id="2683708"/>
    <lineage>
        <taxon>Bacteria</taxon>
        <taxon>Bacillati</taxon>
        <taxon>Bacillota</taxon>
        <taxon>Tissierellia</taxon>
        <taxon>Tissierellales</taxon>
        <taxon>Thermohalobacteraceae</taxon>
        <taxon>Anaeromonas</taxon>
    </lineage>
</organism>
<sequence length="143" mass="16092">MVGVIIAGHGNFASGIESVIKLIVGEQENIRIVDFLEQHSTEDLKRNILENINELNCNSYLIFTDIPGGSPFKASVEVSMDNENIEVISGTNVPMIMEILFDRDNEEVEKLKQRAIETGKKQILSFELKESKKEKEIKIEDGI</sequence>
<dbReference type="AlphaFoldDB" id="A0A942US10"/>
<keyword evidence="6" id="KW-0598">Phosphotransferase system</keyword>
<dbReference type="PANTHER" id="PTHR33799">
    <property type="entry name" value="PTS PERMEASE-RELATED-RELATED"/>
    <property type="match status" value="1"/>
</dbReference>
<keyword evidence="3" id="KW-0963">Cytoplasm</keyword>
<evidence type="ECO:0000256" key="1">
    <source>
        <dbReference type="ARBA" id="ARBA00004496"/>
    </source>
</evidence>
<protein>
    <submittedName>
        <fullName evidence="9">PTS sugar transporter subunit IIA</fullName>
    </submittedName>
</protein>
<name>A0A942US10_9FIRM</name>
<evidence type="ECO:0000256" key="2">
    <source>
        <dbReference type="ARBA" id="ARBA00022448"/>
    </source>
</evidence>
<dbReference type="Pfam" id="PF03610">
    <property type="entry name" value="EIIA-man"/>
    <property type="match status" value="1"/>
</dbReference>
<proteinExistence type="predicted"/>
<dbReference type="Gene3D" id="3.40.50.510">
    <property type="entry name" value="Phosphotransferase system, mannose-type IIA component"/>
    <property type="match status" value="1"/>
</dbReference>
<dbReference type="InterPro" id="IPR051471">
    <property type="entry name" value="Bacterial_PTS_sugar_comp"/>
</dbReference>
<dbReference type="RefSeq" id="WP_203366033.1">
    <property type="nucleotide sequence ID" value="NZ_WSFT01000028.1"/>
</dbReference>
<evidence type="ECO:0000256" key="7">
    <source>
        <dbReference type="ARBA" id="ARBA00022777"/>
    </source>
</evidence>
<keyword evidence="7" id="KW-0418">Kinase</keyword>
<evidence type="ECO:0000256" key="5">
    <source>
        <dbReference type="ARBA" id="ARBA00022679"/>
    </source>
</evidence>
<dbReference type="GO" id="GO:0016301">
    <property type="term" value="F:kinase activity"/>
    <property type="evidence" value="ECO:0007669"/>
    <property type="project" value="UniProtKB-KW"/>
</dbReference>
<keyword evidence="4 9" id="KW-0762">Sugar transport</keyword>